<feature type="transmembrane region" description="Helical" evidence="4">
    <location>
        <begin position="113"/>
        <end position="134"/>
    </location>
</feature>
<evidence type="ECO:0000256" key="3">
    <source>
        <dbReference type="ARBA" id="ARBA00023136"/>
    </source>
</evidence>
<evidence type="ECO:0000256" key="1">
    <source>
        <dbReference type="ARBA" id="ARBA00022692"/>
    </source>
</evidence>
<feature type="transmembrane region" description="Helical" evidence="4">
    <location>
        <begin position="177"/>
        <end position="196"/>
    </location>
</feature>
<sequence>MSHSIQAAHCAPDSAESSLPASLTILFGSAVGVIVTNLFASQTLVGIIGSELHLTPSMNGFISTATLIGYSAGLFLLVPLADMLENRRLVLRMLAIAVAAAVCTALAPGAVSLIIALLVLGAACSAIQILVPVAAAMVSPEHRGKAIGDVMSGLMIGILLSRPIASALADVLGWRTFYWSSALAMFILGSVLAYRLPTRKPQSQQTYPQLIGSLWSLFREEPVLRRRALSASLAMAVFSLFWTAIALRLALPPFALGQAGIALFALAGAGGAVVTPIFGRMGDRGWTMMVTLACHILIVLAFGLAAIAGCSDAASPFTLLTLLGLSAVLLDVGVTGDQTLGRREINLLRPEAGSRLNGLFVGQFFIGGAMGSALAGIAWISGGWGLICAIGAVLGICALILDISHVRTGRP</sequence>
<dbReference type="InterPro" id="IPR020846">
    <property type="entry name" value="MFS_dom"/>
</dbReference>
<keyword evidence="1 4" id="KW-0812">Transmembrane</keyword>
<evidence type="ECO:0000313" key="7">
    <source>
        <dbReference type="Proteomes" id="UP000238563"/>
    </source>
</evidence>
<dbReference type="PROSITE" id="PS50850">
    <property type="entry name" value="MFS"/>
    <property type="match status" value="1"/>
</dbReference>
<feature type="transmembrane region" description="Helical" evidence="4">
    <location>
        <begin position="146"/>
        <end position="165"/>
    </location>
</feature>
<feature type="transmembrane region" description="Helical" evidence="4">
    <location>
        <begin position="89"/>
        <end position="107"/>
    </location>
</feature>
<feature type="transmembrane region" description="Helical" evidence="4">
    <location>
        <begin position="60"/>
        <end position="77"/>
    </location>
</feature>
<proteinExistence type="predicted"/>
<feature type="transmembrane region" description="Helical" evidence="4">
    <location>
        <begin position="228"/>
        <end position="251"/>
    </location>
</feature>
<accession>A0A2S9JPX2</accession>
<dbReference type="Pfam" id="PF07690">
    <property type="entry name" value="MFS_1"/>
    <property type="match status" value="1"/>
</dbReference>
<dbReference type="InterPro" id="IPR011701">
    <property type="entry name" value="MFS"/>
</dbReference>
<protein>
    <submittedName>
        <fullName evidence="6">MFS transporter</fullName>
    </submittedName>
</protein>
<feature type="transmembrane region" description="Helical" evidence="4">
    <location>
        <begin position="257"/>
        <end position="279"/>
    </location>
</feature>
<dbReference type="PANTHER" id="PTHR42910:SF1">
    <property type="entry name" value="MAJOR FACILITATOR SUPERFAMILY (MFS) PROFILE DOMAIN-CONTAINING PROTEIN"/>
    <property type="match status" value="1"/>
</dbReference>
<dbReference type="RefSeq" id="WP_105733509.1">
    <property type="nucleotide sequence ID" value="NZ_PVBT01000002.1"/>
</dbReference>
<dbReference type="AlphaFoldDB" id="A0A2S9JPX2"/>
<evidence type="ECO:0000256" key="2">
    <source>
        <dbReference type="ARBA" id="ARBA00022989"/>
    </source>
</evidence>
<dbReference type="CDD" id="cd17324">
    <property type="entry name" value="MFS_NepI_like"/>
    <property type="match status" value="1"/>
</dbReference>
<dbReference type="Gene3D" id="1.20.1250.20">
    <property type="entry name" value="MFS general substrate transporter like domains"/>
    <property type="match status" value="1"/>
</dbReference>
<evidence type="ECO:0000313" key="6">
    <source>
        <dbReference type="EMBL" id="PRD55280.1"/>
    </source>
</evidence>
<dbReference type="InterPro" id="IPR036259">
    <property type="entry name" value="MFS_trans_sf"/>
</dbReference>
<reference evidence="6 7" key="1">
    <citation type="submission" date="2018-02" db="EMBL/GenBank/DDBJ databases">
        <title>The draft genome of Phyllobacterium myrsinacearum DSM5892.</title>
        <authorList>
            <person name="Li L."/>
            <person name="Liu L."/>
            <person name="Zhang X."/>
            <person name="Wang T."/>
        </authorList>
    </citation>
    <scope>NUCLEOTIDE SEQUENCE [LARGE SCALE GENOMIC DNA]</scope>
    <source>
        <strain evidence="6 7">DSM 5892</strain>
    </source>
</reference>
<feature type="transmembrane region" description="Helical" evidence="4">
    <location>
        <begin position="356"/>
        <end position="378"/>
    </location>
</feature>
<keyword evidence="3 4" id="KW-0472">Membrane</keyword>
<dbReference type="OrthoDB" id="9815356at2"/>
<dbReference type="Proteomes" id="UP000238563">
    <property type="component" value="Unassembled WGS sequence"/>
</dbReference>
<name>A0A2S9JPX2_9HYPH</name>
<comment type="caution">
    <text evidence="6">The sequence shown here is derived from an EMBL/GenBank/DDBJ whole genome shotgun (WGS) entry which is preliminary data.</text>
</comment>
<dbReference type="EMBL" id="PVBT01000002">
    <property type="protein sequence ID" value="PRD55280.1"/>
    <property type="molecule type" value="Genomic_DNA"/>
</dbReference>
<dbReference type="PANTHER" id="PTHR42910">
    <property type="entry name" value="TRANSPORTER SCO4007-RELATED"/>
    <property type="match status" value="1"/>
</dbReference>
<feature type="transmembrane region" description="Helical" evidence="4">
    <location>
        <begin position="384"/>
        <end position="403"/>
    </location>
</feature>
<feature type="domain" description="Major facilitator superfamily (MFS) profile" evidence="5">
    <location>
        <begin position="21"/>
        <end position="407"/>
    </location>
</feature>
<dbReference type="GO" id="GO:0022857">
    <property type="term" value="F:transmembrane transporter activity"/>
    <property type="evidence" value="ECO:0007669"/>
    <property type="project" value="InterPro"/>
</dbReference>
<evidence type="ECO:0000256" key="4">
    <source>
        <dbReference type="SAM" id="Phobius"/>
    </source>
</evidence>
<dbReference type="SUPFAM" id="SSF103473">
    <property type="entry name" value="MFS general substrate transporter"/>
    <property type="match status" value="1"/>
</dbReference>
<keyword evidence="2 4" id="KW-1133">Transmembrane helix</keyword>
<organism evidence="6 7">
    <name type="scientific">Phyllobacterium myrsinacearum</name>
    <dbReference type="NCBI Taxonomy" id="28101"/>
    <lineage>
        <taxon>Bacteria</taxon>
        <taxon>Pseudomonadati</taxon>
        <taxon>Pseudomonadota</taxon>
        <taxon>Alphaproteobacteria</taxon>
        <taxon>Hyphomicrobiales</taxon>
        <taxon>Phyllobacteriaceae</taxon>
        <taxon>Phyllobacterium</taxon>
    </lineage>
</organism>
<feature type="transmembrane region" description="Helical" evidence="4">
    <location>
        <begin position="314"/>
        <end position="335"/>
    </location>
</feature>
<feature type="transmembrane region" description="Helical" evidence="4">
    <location>
        <begin position="286"/>
        <end position="308"/>
    </location>
</feature>
<evidence type="ECO:0000259" key="5">
    <source>
        <dbReference type="PROSITE" id="PS50850"/>
    </source>
</evidence>
<feature type="transmembrane region" description="Helical" evidence="4">
    <location>
        <begin position="21"/>
        <end position="40"/>
    </location>
</feature>
<keyword evidence="7" id="KW-1185">Reference proteome</keyword>
<gene>
    <name evidence="6" type="ORF">C5750_08935</name>
</gene>